<feature type="transmembrane region" description="Helical" evidence="1">
    <location>
        <begin position="51"/>
        <end position="68"/>
    </location>
</feature>
<evidence type="ECO:0000259" key="2">
    <source>
        <dbReference type="Pfam" id="PF14317"/>
    </source>
</evidence>
<gene>
    <name evidence="3" type="ORF">J2S66_001066</name>
</gene>
<keyword evidence="1" id="KW-0812">Transmembrane</keyword>
<evidence type="ECO:0000256" key="1">
    <source>
        <dbReference type="SAM" id="Phobius"/>
    </source>
</evidence>
<evidence type="ECO:0000313" key="4">
    <source>
        <dbReference type="Proteomes" id="UP001268819"/>
    </source>
</evidence>
<dbReference type="EMBL" id="JAVDSG010000001">
    <property type="protein sequence ID" value="MDR6592682.1"/>
    <property type="molecule type" value="Genomic_DNA"/>
</dbReference>
<organism evidence="3 4">
    <name type="scientific">Saccharothrix longispora</name>
    <dbReference type="NCBI Taxonomy" id="33920"/>
    <lineage>
        <taxon>Bacteria</taxon>
        <taxon>Bacillati</taxon>
        <taxon>Actinomycetota</taxon>
        <taxon>Actinomycetes</taxon>
        <taxon>Pseudonocardiales</taxon>
        <taxon>Pseudonocardiaceae</taxon>
        <taxon>Saccharothrix</taxon>
    </lineage>
</organism>
<proteinExistence type="predicted"/>
<dbReference type="Pfam" id="PF14317">
    <property type="entry name" value="YcxB"/>
    <property type="match status" value="1"/>
</dbReference>
<dbReference type="Proteomes" id="UP001268819">
    <property type="component" value="Unassembled WGS sequence"/>
</dbReference>
<keyword evidence="1" id="KW-1133">Transmembrane helix</keyword>
<feature type="transmembrane region" description="Helical" evidence="1">
    <location>
        <begin position="28"/>
        <end position="45"/>
    </location>
</feature>
<name>A0ABU1PPT9_9PSEU</name>
<reference evidence="3 4" key="1">
    <citation type="submission" date="2023-07" db="EMBL/GenBank/DDBJ databases">
        <title>Sequencing the genomes of 1000 actinobacteria strains.</title>
        <authorList>
            <person name="Klenk H.-P."/>
        </authorList>
    </citation>
    <scope>NUCLEOTIDE SEQUENCE [LARGE SCALE GENOMIC DNA]</scope>
    <source>
        <strain evidence="3 4">DSM 43749</strain>
    </source>
</reference>
<protein>
    <recommendedName>
        <fullName evidence="2">YcxB-like C-terminal domain-containing protein</fullName>
    </recommendedName>
</protein>
<feature type="domain" description="YcxB-like C-terminal" evidence="2">
    <location>
        <begin position="96"/>
        <end position="152"/>
    </location>
</feature>
<keyword evidence="4" id="KW-1185">Reference proteome</keyword>
<dbReference type="InterPro" id="IPR025588">
    <property type="entry name" value="YcxB-like_C"/>
</dbReference>
<comment type="caution">
    <text evidence="3">The sequence shown here is derived from an EMBL/GenBank/DDBJ whole genome shotgun (WGS) entry which is preliminary data.</text>
</comment>
<sequence>MNTTFSVSHDEQRLRRVLKFLIRRRLKWARFVGVALVVLGAAALAVESLPVPTSGFFIVTGVLFALLLEPCSVAQSMRAQNLATREGYVMTLEETHVAVNAHSYSRRFSWSILDQVVDTPDAWYPMFGKMQAQAVYKDLLTEEQRAEFAAFLARRRSAQPIA</sequence>
<keyword evidence="1" id="KW-0472">Membrane</keyword>
<accession>A0ABU1PPT9</accession>
<evidence type="ECO:0000313" key="3">
    <source>
        <dbReference type="EMBL" id="MDR6592682.1"/>
    </source>
</evidence>
<dbReference type="RefSeq" id="WP_310304428.1">
    <property type="nucleotide sequence ID" value="NZ_BAAAXB010000001.1"/>
</dbReference>